<dbReference type="InterPro" id="IPR019931">
    <property type="entry name" value="LPXTG_anchor"/>
</dbReference>
<feature type="domain" description="Gram-positive cocci surface proteins LPxTG" evidence="7">
    <location>
        <begin position="457"/>
        <end position="490"/>
    </location>
</feature>
<dbReference type="SUPFAM" id="SSF49401">
    <property type="entry name" value="Bacterial adhesins"/>
    <property type="match status" value="2"/>
</dbReference>
<evidence type="ECO:0000256" key="5">
    <source>
        <dbReference type="ARBA" id="ARBA00023088"/>
    </source>
</evidence>
<evidence type="ECO:0000256" key="4">
    <source>
        <dbReference type="ARBA" id="ARBA00022729"/>
    </source>
</evidence>
<evidence type="ECO:0000313" key="8">
    <source>
        <dbReference type="EMBL" id="UEX91164.1"/>
    </source>
</evidence>
<evidence type="ECO:0000256" key="3">
    <source>
        <dbReference type="ARBA" id="ARBA00022525"/>
    </source>
</evidence>
<name>A0ABY3PFW8_9STAP</name>
<feature type="region of interest" description="Disordered" evidence="6">
    <location>
        <begin position="347"/>
        <end position="468"/>
    </location>
</feature>
<gene>
    <name evidence="8" type="ORF">LN051_07465</name>
</gene>
<keyword evidence="2" id="KW-0134">Cell wall</keyword>
<dbReference type="Gene3D" id="2.60.40.1280">
    <property type="match status" value="1"/>
</dbReference>
<evidence type="ECO:0000259" key="7">
    <source>
        <dbReference type="PROSITE" id="PS50847"/>
    </source>
</evidence>
<dbReference type="InterPro" id="IPR011252">
    <property type="entry name" value="Fibrogen-bd_dom1"/>
</dbReference>
<dbReference type="InterPro" id="IPR041171">
    <property type="entry name" value="SDR_Ig"/>
</dbReference>
<dbReference type="EMBL" id="CP086654">
    <property type="protein sequence ID" value="UEX91164.1"/>
    <property type="molecule type" value="Genomic_DNA"/>
</dbReference>
<evidence type="ECO:0000256" key="6">
    <source>
        <dbReference type="SAM" id="MobiDB-lite"/>
    </source>
</evidence>
<organism evidence="8 9">
    <name type="scientific">Staphylococcus ratti</name>
    <dbReference type="NCBI Taxonomy" id="2892440"/>
    <lineage>
        <taxon>Bacteria</taxon>
        <taxon>Bacillati</taxon>
        <taxon>Bacillota</taxon>
        <taxon>Bacilli</taxon>
        <taxon>Bacillales</taxon>
        <taxon>Staphylococcaceae</taxon>
        <taxon>Staphylococcus</taxon>
    </lineage>
</organism>
<comment type="subcellular location">
    <subcellularLocation>
        <location evidence="1">Secreted</location>
        <location evidence="1">Cell wall</location>
        <topology evidence="1">Peptidoglycan-anchor</topology>
    </subcellularLocation>
</comment>
<keyword evidence="3" id="KW-0964">Secreted</keyword>
<evidence type="ECO:0000313" key="9">
    <source>
        <dbReference type="Proteomes" id="UP001197626"/>
    </source>
</evidence>
<dbReference type="PROSITE" id="PS50847">
    <property type="entry name" value="GRAM_POS_ANCHORING"/>
    <property type="match status" value="1"/>
</dbReference>
<feature type="compositionally biased region" description="Basic and acidic residues" evidence="6">
    <location>
        <begin position="363"/>
        <end position="417"/>
    </location>
</feature>
<evidence type="ECO:0000256" key="1">
    <source>
        <dbReference type="ARBA" id="ARBA00004168"/>
    </source>
</evidence>
<dbReference type="Pfam" id="PF00746">
    <property type="entry name" value="Gram_pos_anchor"/>
    <property type="match status" value="1"/>
</dbReference>
<reference evidence="8 9" key="1">
    <citation type="journal article" date="2022" name="Pathogens">
        <title>Staphylococcus ratti sp. nov. Isolated from a Lab Rat.</title>
        <authorList>
            <person name="Kovarovic V."/>
            <person name="Sedlacek I."/>
            <person name="Petras P."/>
            <person name="Kralova S."/>
            <person name="Maslanova I."/>
            <person name="Svec P."/>
            <person name="Neumann-Schaal M."/>
            <person name="Botka T."/>
            <person name="Gelbicova T."/>
            <person name="Stankova E."/>
            <person name="Doskar J."/>
            <person name="Pantucek R."/>
        </authorList>
    </citation>
    <scope>NUCLEOTIDE SEQUENCE [LARGE SCALE GENOMIC DNA]</scope>
    <source>
        <strain evidence="8 9">CCM 9025</strain>
    </source>
</reference>
<evidence type="ECO:0000256" key="2">
    <source>
        <dbReference type="ARBA" id="ARBA00022512"/>
    </source>
</evidence>
<dbReference type="Pfam" id="PF17961">
    <property type="entry name" value="Big_8"/>
    <property type="match status" value="1"/>
</dbReference>
<dbReference type="Gene3D" id="2.60.40.1290">
    <property type="match status" value="1"/>
</dbReference>
<protein>
    <submittedName>
        <fullName evidence="8">Ig-like domain-containing protein</fullName>
    </submittedName>
</protein>
<dbReference type="PANTHER" id="PTHR48148:SF3">
    <property type="entry name" value="KERATINOCYTE PROLINE-RICH PROTEIN"/>
    <property type="match status" value="1"/>
</dbReference>
<keyword evidence="4" id="KW-0732">Signal</keyword>
<keyword evidence="9" id="KW-1185">Reference proteome</keyword>
<keyword evidence="5" id="KW-0572">Peptidoglycan-anchor</keyword>
<proteinExistence type="predicted"/>
<dbReference type="Proteomes" id="UP001197626">
    <property type="component" value="Chromosome"/>
</dbReference>
<dbReference type="NCBIfam" id="TIGR01167">
    <property type="entry name" value="LPXTG_anchor"/>
    <property type="match status" value="1"/>
</dbReference>
<sequence length="490" mass="55020">MDTQKLQAISKIDTKDIQKPQALANVKSAETEAQKATQPIKKVEEHKGTDVSKQVTVIYSKIEGFKAHNVIRPHHGQGGRMNYALKIPSSINPRDQFKIQLSDNINTHGVSVERKAASITTSRENNIGDVIATGQVSEDGKTITYTFTDYVKNKQNITANLSLSYFVNYGKVQQSGNQLITTTIGDTKTSRNIYVYYDNSKYVDGRITELNKKEGTFKHIAYVNHFGYWNGHNTVYVSGHVTQGSTTGQPKIKVYKYIGEGYPPESVYLEKGKWAEVSLNSSNIRFNDYGSYSLSLDVSKNQRYAIKYVGNYDSNVESLLYKTYAQSQYSYWYSKVNGVKFYENNANGNGELRPIPPQPEPKPLPEPEPKPQPEPEPKPLPEPEPKPQPEPEPKPLPEPEPKPQPEPEPKPLPEPEPKPYAPITLTPAESNMKQAEMKPVKQVTKAKVVKSTSEKELPNTGGENNHTPWYAGLLVLVGTALLFRRKNKHE</sequence>
<accession>A0ABY3PFW8</accession>
<dbReference type="InterPro" id="IPR008966">
    <property type="entry name" value="Adhesion_dom_sf"/>
</dbReference>
<dbReference type="PANTHER" id="PTHR48148">
    <property type="entry name" value="KERATINOCYTE PROLINE-RICH PROTEIN"/>
    <property type="match status" value="1"/>
</dbReference>